<dbReference type="EMBL" id="HBIB01047863">
    <property type="protein sequence ID" value="CAE0269143.1"/>
    <property type="molecule type" value="Transcribed_RNA"/>
</dbReference>
<feature type="region of interest" description="Disordered" evidence="4">
    <location>
        <begin position="137"/>
        <end position="169"/>
    </location>
</feature>
<evidence type="ECO:0000256" key="1">
    <source>
        <dbReference type="ARBA" id="ARBA00022676"/>
    </source>
</evidence>
<feature type="transmembrane region" description="Helical" evidence="5">
    <location>
        <begin position="527"/>
        <end position="557"/>
    </location>
</feature>
<dbReference type="InterPro" id="IPR035595">
    <property type="entry name" value="UDP_glycos_trans_CS"/>
</dbReference>
<gene>
    <name evidence="7" type="ORF">PBIL07802_LOCUS31496</name>
</gene>
<dbReference type="PROSITE" id="PS00375">
    <property type="entry name" value="UDPGT"/>
    <property type="match status" value="1"/>
</dbReference>
<accession>A0A7S3LWS4</accession>
<dbReference type="InterPro" id="IPR002213">
    <property type="entry name" value="UDP_glucos_trans"/>
</dbReference>
<feature type="region of interest" description="Disordered" evidence="4">
    <location>
        <begin position="277"/>
        <end position="298"/>
    </location>
</feature>
<dbReference type="AlphaFoldDB" id="A0A7S3LWS4"/>
<dbReference type="Gene3D" id="3.40.50.2000">
    <property type="entry name" value="Glycogen Phosphorylase B"/>
    <property type="match status" value="2"/>
</dbReference>
<proteinExistence type="inferred from homology"/>
<evidence type="ECO:0008006" key="8">
    <source>
        <dbReference type="Google" id="ProtNLM"/>
    </source>
</evidence>
<comment type="similarity">
    <text evidence="3">Belongs to the UDP-glycosyltransferase family.</text>
</comment>
<evidence type="ECO:0000256" key="6">
    <source>
        <dbReference type="SAM" id="SignalP"/>
    </source>
</evidence>
<name>A0A7S3LWS4_9EUKA</name>
<dbReference type="SUPFAM" id="SSF53756">
    <property type="entry name" value="UDP-Glycosyltransferase/glycogen phosphorylase"/>
    <property type="match status" value="1"/>
</dbReference>
<dbReference type="PANTHER" id="PTHR48043">
    <property type="entry name" value="EG:EG0003.4 PROTEIN-RELATED"/>
    <property type="match status" value="1"/>
</dbReference>
<dbReference type="CDD" id="cd03784">
    <property type="entry name" value="GT1_Gtf-like"/>
    <property type="match status" value="1"/>
</dbReference>
<keyword evidence="1 3" id="KW-0328">Glycosyltransferase</keyword>
<dbReference type="PANTHER" id="PTHR48043:SF145">
    <property type="entry name" value="FI06409P-RELATED"/>
    <property type="match status" value="1"/>
</dbReference>
<evidence type="ECO:0000256" key="4">
    <source>
        <dbReference type="SAM" id="MobiDB-lite"/>
    </source>
</evidence>
<feature type="signal peptide" evidence="6">
    <location>
        <begin position="1"/>
        <end position="35"/>
    </location>
</feature>
<dbReference type="InterPro" id="IPR050271">
    <property type="entry name" value="UDP-glycosyltransferase"/>
</dbReference>
<sequence length="568" mass="62867">MGYLHHLVPSPLLLSSSLFLFILSLLSLFPSSGDALHVAFISDAERGHLKPLIGMALEATKRGHNVTFFCGSQLANWTRSFGVENVVEVGNTMMLDEKYREKVQSEIRSLHFRSALDLLYLQTEYMAEPILEELMEGRGKSRKDEEKEGQKARDNGEDGERIGKGKGKGEGVGKGVDIAVVDFFALSAYTALEYMDIPFVVNVVGNLKFDHSNPSSYLPVPYGTSPYPTQLSFWERLSSDVRLRFTTAMMRVLSVLVNRQRENFNLPPVSSVSTPVKNVPKLSQSSSALEPPGSRMPDTFFVGPTTHESANADTLPPPLLSWLDKAEEEGIPVIFIAFGSVFVPSDSQAKTLFDAFSGMDVRVVWAASRLASDKTSILYHNLSSHPPNFRIETFVPQTAVLHHPAVKVFLSHCGFNSMAESMVAGKPILASPLMADQPYYAQRVVEVGAGLLVDWSSPAGMRQTASELISNRTYAANAMYVGRRMEREGGAQRAVDLIEEFALDRKKWREMEVPSCNLLCTVPADLFLVYSAMVWFGILCVYMTCRACCSLCCCCCSRAKASKKEKKE</sequence>
<protein>
    <recommendedName>
        <fullName evidence="8">UDP-glycosyltransferases domain-containing protein</fullName>
    </recommendedName>
</protein>
<feature type="chain" id="PRO_5031478566" description="UDP-glycosyltransferases domain-containing protein" evidence="6">
    <location>
        <begin position="36"/>
        <end position="568"/>
    </location>
</feature>
<dbReference type="GO" id="GO:0008194">
    <property type="term" value="F:UDP-glycosyltransferase activity"/>
    <property type="evidence" value="ECO:0007669"/>
    <property type="project" value="InterPro"/>
</dbReference>
<evidence type="ECO:0000313" key="7">
    <source>
        <dbReference type="EMBL" id="CAE0269143.1"/>
    </source>
</evidence>
<organism evidence="7">
    <name type="scientific">Palpitomonas bilix</name>
    <dbReference type="NCBI Taxonomy" id="652834"/>
    <lineage>
        <taxon>Eukaryota</taxon>
        <taxon>Eukaryota incertae sedis</taxon>
    </lineage>
</organism>
<keyword evidence="5" id="KW-0812">Transmembrane</keyword>
<dbReference type="Pfam" id="PF00201">
    <property type="entry name" value="UDPGT"/>
    <property type="match status" value="1"/>
</dbReference>
<keyword evidence="6" id="KW-0732">Signal</keyword>
<evidence type="ECO:0000256" key="5">
    <source>
        <dbReference type="SAM" id="Phobius"/>
    </source>
</evidence>
<keyword evidence="5" id="KW-0472">Membrane</keyword>
<keyword evidence="5" id="KW-1133">Transmembrane helix</keyword>
<evidence type="ECO:0000256" key="2">
    <source>
        <dbReference type="ARBA" id="ARBA00022679"/>
    </source>
</evidence>
<keyword evidence="2 3" id="KW-0808">Transferase</keyword>
<evidence type="ECO:0000256" key="3">
    <source>
        <dbReference type="RuleBase" id="RU003718"/>
    </source>
</evidence>
<reference evidence="7" key="1">
    <citation type="submission" date="2021-01" db="EMBL/GenBank/DDBJ databases">
        <authorList>
            <person name="Corre E."/>
            <person name="Pelletier E."/>
            <person name="Niang G."/>
            <person name="Scheremetjew M."/>
            <person name="Finn R."/>
            <person name="Kale V."/>
            <person name="Holt S."/>
            <person name="Cochrane G."/>
            <person name="Meng A."/>
            <person name="Brown T."/>
            <person name="Cohen L."/>
        </authorList>
    </citation>
    <scope>NUCLEOTIDE SEQUENCE</scope>
    <source>
        <strain evidence="7">NIES-2562</strain>
    </source>
</reference>
<feature type="compositionally biased region" description="Polar residues" evidence="4">
    <location>
        <begin position="277"/>
        <end position="288"/>
    </location>
</feature>